<dbReference type="InterPro" id="IPR003333">
    <property type="entry name" value="CMAS"/>
</dbReference>
<evidence type="ECO:0000313" key="8">
    <source>
        <dbReference type="Proteomes" id="UP000234881"/>
    </source>
</evidence>
<name>A0A2N5XPM8_9HYPH</name>
<evidence type="ECO:0000256" key="5">
    <source>
        <dbReference type="ARBA" id="ARBA00023098"/>
    </source>
</evidence>
<keyword evidence="5" id="KW-0443">Lipid metabolism</keyword>
<dbReference type="CDD" id="cd02440">
    <property type="entry name" value="AdoMet_MTases"/>
    <property type="match status" value="1"/>
</dbReference>
<dbReference type="PANTHER" id="PTHR43667:SF1">
    <property type="entry name" value="CYCLOPROPANE-FATTY-ACYL-PHOSPHOLIPID SYNTHASE"/>
    <property type="match status" value="1"/>
</dbReference>
<evidence type="ECO:0000256" key="6">
    <source>
        <dbReference type="PIRSR" id="PIRSR003085-1"/>
    </source>
</evidence>
<dbReference type="SUPFAM" id="SSF53335">
    <property type="entry name" value="S-adenosyl-L-methionine-dependent methyltransferases"/>
    <property type="match status" value="1"/>
</dbReference>
<dbReference type="Proteomes" id="UP000234881">
    <property type="component" value="Unassembled WGS sequence"/>
</dbReference>
<keyword evidence="4" id="KW-0949">S-adenosyl-L-methionine</keyword>
<dbReference type="OrthoDB" id="9782855at2"/>
<keyword evidence="8" id="KW-1185">Reference proteome</keyword>
<dbReference type="InterPro" id="IPR029063">
    <property type="entry name" value="SAM-dependent_MTases_sf"/>
</dbReference>
<evidence type="ECO:0000256" key="4">
    <source>
        <dbReference type="ARBA" id="ARBA00022691"/>
    </source>
</evidence>
<dbReference type="GO" id="GO:0032259">
    <property type="term" value="P:methylation"/>
    <property type="evidence" value="ECO:0007669"/>
    <property type="project" value="UniProtKB-KW"/>
</dbReference>
<keyword evidence="2 7" id="KW-0489">Methyltransferase</keyword>
<sequence length="438" mass="49666">MSSNAKQTKQLDSAKVLLQEIGKALDVNIGIKLWDGSITALGSDQNPSLILAIHHPGVVTSLLRRPKLDNIIRPYINGLIDIEGGNLLDLGSLLAFLPTRKRLKAIPKRILFNVVKSFIFAPGLPLNAGRAYKGDEQGQKAKRSKADDKNYIQFHYDVSNDFYKLFLDPQRLYSCAYFTDWNNDLEQAQLDKIDMICRKLRLKPDERFLDIGCGWGALIIHAATHYGVKAHGVTLSQEQYDHVSKKVTELGLSDKITVELKDYTLLDGPFDKISSIGMMEHIGQDNLDIYCGTVNRLLVDKGLFLNHAISRKAKKQKRKFSSRPEQRALQKYIFPGGELIDLGETIAKFEHHKFEIMDVEGWREHYQLTTKFWLERLEANKDEAIKLVGEEVYRIWVAYLAGCSLAFMRGSARLYQTLASKNAKGPSRLPPSRADLYQ</sequence>
<dbReference type="PIRSF" id="PIRSF003085">
    <property type="entry name" value="CMAS"/>
    <property type="match status" value="1"/>
</dbReference>
<dbReference type="AlphaFoldDB" id="A0A2N5XPM8"/>
<evidence type="ECO:0000256" key="1">
    <source>
        <dbReference type="ARBA" id="ARBA00010815"/>
    </source>
</evidence>
<comment type="similarity">
    <text evidence="1">Belongs to the CFA/CMAS family.</text>
</comment>
<dbReference type="GO" id="GO:0008610">
    <property type="term" value="P:lipid biosynthetic process"/>
    <property type="evidence" value="ECO:0007669"/>
    <property type="project" value="InterPro"/>
</dbReference>
<reference evidence="7 8" key="1">
    <citation type="submission" date="2018-01" db="EMBL/GenBank/DDBJ databases">
        <title>The draft genome sequence of Cohaesibacter sp. H1304.</title>
        <authorList>
            <person name="Wang N.-N."/>
            <person name="Du Z.-J."/>
        </authorList>
    </citation>
    <scope>NUCLEOTIDE SEQUENCE [LARGE SCALE GENOMIC DNA]</scope>
    <source>
        <strain evidence="7 8">H1304</strain>
    </source>
</reference>
<evidence type="ECO:0000256" key="2">
    <source>
        <dbReference type="ARBA" id="ARBA00022603"/>
    </source>
</evidence>
<feature type="active site" evidence="6">
    <location>
        <position position="403"/>
    </location>
</feature>
<organism evidence="7 8">
    <name type="scientific">Cohaesibacter celericrescens</name>
    <dbReference type="NCBI Taxonomy" id="2067669"/>
    <lineage>
        <taxon>Bacteria</taxon>
        <taxon>Pseudomonadati</taxon>
        <taxon>Pseudomonadota</taxon>
        <taxon>Alphaproteobacteria</taxon>
        <taxon>Hyphomicrobiales</taxon>
        <taxon>Cohaesibacteraceae</taxon>
    </lineage>
</organism>
<gene>
    <name evidence="7" type="ORF">C0081_15995</name>
</gene>
<dbReference type="EMBL" id="PKUQ01000031">
    <property type="protein sequence ID" value="PLW76380.1"/>
    <property type="molecule type" value="Genomic_DNA"/>
</dbReference>
<protein>
    <submittedName>
        <fullName evidence="7">SAM-dependent methyltransferase</fullName>
    </submittedName>
</protein>
<proteinExistence type="inferred from homology"/>
<dbReference type="Pfam" id="PF02353">
    <property type="entry name" value="CMAS"/>
    <property type="match status" value="1"/>
</dbReference>
<dbReference type="GO" id="GO:0008168">
    <property type="term" value="F:methyltransferase activity"/>
    <property type="evidence" value="ECO:0007669"/>
    <property type="project" value="UniProtKB-KW"/>
</dbReference>
<evidence type="ECO:0000313" key="7">
    <source>
        <dbReference type="EMBL" id="PLW76380.1"/>
    </source>
</evidence>
<accession>A0A2N5XPM8</accession>
<comment type="caution">
    <text evidence="7">The sequence shown here is derived from an EMBL/GenBank/DDBJ whole genome shotgun (WGS) entry which is preliminary data.</text>
</comment>
<dbReference type="PANTHER" id="PTHR43667">
    <property type="entry name" value="CYCLOPROPANE-FATTY-ACYL-PHOSPHOLIPID SYNTHASE"/>
    <property type="match status" value="1"/>
</dbReference>
<dbReference type="InterPro" id="IPR050723">
    <property type="entry name" value="CFA/CMAS"/>
</dbReference>
<dbReference type="Gene3D" id="3.40.50.150">
    <property type="entry name" value="Vaccinia Virus protein VP39"/>
    <property type="match status" value="1"/>
</dbReference>
<keyword evidence="3 7" id="KW-0808">Transferase</keyword>
<dbReference type="RefSeq" id="WP_101534815.1">
    <property type="nucleotide sequence ID" value="NZ_PKUQ01000031.1"/>
</dbReference>
<evidence type="ECO:0000256" key="3">
    <source>
        <dbReference type="ARBA" id="ARBA00022679"/>
    </source>
</evidence>